<proteinExistence type="predicted"/>
<dbReference type="STRING" id="244447.ENSCSEP00000001409"/>
<organism evidence="8 9">
    <name type="scientific">Cynoglossus semilaevis</name>
    <name type="common">Tongue sole</name>
    <dbReference type="NCBI Taxonomy" id="244447"/>
    <lineage>
        <taxon>Eukaryota</taxon>
        <taxon>Metazoa</taxon>
        <taxon>Chordata</taxon>
        <taxon>Craniata</taxon>
        <taxon>Vertebrata</taxon>
        <taxon>Euteleostomi</taxon>
        <taxon>Actinopterygii</taxon>
        <taxon>Neopterygii</taxon>
        <taxon>Teleostei</taxon>
        <taxon>Neoteleostei</taxon>
        <taxon>Acanthomorphata</taxon>
        <taxon>Carangaria</taxon>
        <taxon>Pleuronectiformes</taxon>
        <taxon>Pleuronectoidei</taxon>
        <taxon>Cynoglossidae</taxon>
        <taxon>Cynoglossinae</taxon>
        <taxon>Cynoglossus</taxon>
    </lineage>
</organism>
<dbReference type="Pfam" id="PF00083">
    <property type="entry name" value="Sugar_tr"/>
    <property type="match status" value="1"/>
</dbReference>
<dbReference type="Ensembl" id="ENSCSET00000001438.1">
    <property type="protein sequence ID" value="ENSCSEP00000001409.1"/>
    <property type="gene ID" value="ENSCSEG00000000961.1"/>
</dbReference>
<dbReference type="Proteomes" id="UP000265120">
    <property type="component" value="Chromosome 9"/>
</dbReference>
<feature type="domain" description="Major facilitator superfamily (MFS) profile" evidence="7">
    <location>
        <begin position="78"/>
        <end position="503"/>
    </location>
</feature>
<reference evidence="8" key="3">
    <citation type="submission" date="2025-09" db="UniProtKB">
        <authorList>
            <consortium name="Ensembl"/>
        </authorList>
    </citation>
    <scope>IDENTIFICATION</scope>
</reference>
<dbReference type="SUPFAM" id="SSF103473">
    <property type="entry name" value="MFS general substrate transporter"/>
    <property type="match status" value="1"/>
</dbReference>
<dbReference type="Gene3D" id="1.20.1250.20">
    <property type="entry name" value="MFS general substrate transporter like domains"/>
    <property type="match status" value="1"/>
</dbReference>
<dbReference type="InterPro" id="IPR020846">
    <property type="entry name" value="MFS_dom"/>
</dbReference>
<comment type="subcellular location">
    <subcellularLocation>
        <location evidence="1">Membrane</location>
        <topology evidence="1">Multi-pass membrane protein</topology>
    </subcellularLocation>
</comment>
<dbReference type="FunCoup" id="A0A3P8UHU5">
    <property type="interactions" value="67"/>
</dbReference>
<dbReference type="OMA" id="NWAFAMA"/>
<feature type="region of interest" description="Disordered" evidence="5">
    <location>
        <begin position="528"/>
        <end position="552"/>
    </location>
</feature>
<keyword evidence="2 6" id="KW-0812">Transmembrane</keyword>
<feature type="transmembrane region" description="Helical" evidence="6">
    <location>
        <begin position="478"/>
        <end position="498"/>
    </location>
</feature>
<accession>A0A3P8UHU5</accession>
<evidence type="ECO:0000256" key="4">
    <source>
        <dbReference type="ARBA" id="ARBA00023136"/>
    </source>
</evidence>
<feature type="transmembrane region" description="Helical" evidence="6">
    <location>
        <begin position="191"/>
        <end position="210"/>
    </location>
</feature>
<keyword evidence="4 6" id="KW-0472">Membrane</keyword>
<feature type="transmembrane region" description="Helical" evidence="6">
    <location>
        <begin position="393"/>
        <end position="409"/>
    </location>
</feature>
<keyword evidence="3 6" id="KW-1133">Transmembrane helix</keyword>
<evidence type="ECO:0000313" key="9">
    <source>
        <dbReference type="Proteomes" id="UP000265120"/>
    </source>
</evidence>
<evidence type="ECO:0000256" key="1">
    <source>
        <dbReference type="ARBA" id="ARBA00004141"/>
    </source>
</evidence>
<dbReference type="InterPro" id="IPR036259">
    <property type="entry name" value="MFS_trans_sf"/>
</dbReference>
<dbReference type="InterPro" id="IPR005828">
    <property type="entry name" value="MFS_sugar_transport-like"/>
</dbReference>
<evidence type="ECO:0000256" key="2">
    <source>
        <dbReference type="ARBA" id="ARBA00022692"/>
    </source>
</evidence>
<dbReference type="PROSITE" id="PS50850">
    <property type="entry name" value="MFS"/>
    <property type="match status" value="1"/>
</dbReference>
<evidence type="ECO:0000256" key="6">
    <source>
        <dbReference type="SAM" id="Phobius"/>
    </source>
</evidence>
<protein>
    <submittedName>
        <fullName evidence="8">Solute carrier family 22 member 7</fullName>
    </submittedName>
</protein>
<feature type="transmembrane region" description="Helical" evidence="6">
    <location>
        <begin position="162"/>
        <end position="185"/>
    </location>
</feature>
<evidence type="ECO:0000256" key="3">
    <source>
        <dbReference type="ARBA" id="ARBA00022989"/>
    </source>
</evidence>
<keyword evidence="9" id="KW-1185">Reference proteome</keyword>
<dbReference type="PANTHER" id="PTHR24064">
    <property type="entry name" value="SOLUTE CARRIER FAMILY 22 MEMBER"/>
    <property type="match status" value="1"/>
</dbReference>
<feature type="transmembrane region" description="Helical" evidence="6">
    <location>
        <begin position="247"/>
        <end position="264"/>
    </location>
</feature>
<feature type="transmembrane region" description="Helical" evidence="6">
    <location>
        <begin position="450"/>
        <end position="472"/>
    </location>
</feature>
<feature type="compositionally biased region" description="Polar residues" evidence="5">
    <location>
        <begin position="542"/>
        <end position="552"/>
    </location>
</feature>
<dbReference type="InParanoid" id="A0A3P8UHU5"/>
<sequence>MRFEEILDDVGGFSRYQFLVMVLLCVPRAVLALHFLVHIFISATPAHRCALGSAEEDRGLGLDPELLAQRIPLNGGGSFVSCRVYDPPLSFDLGQGNRTAPCPRGWSYDNSQFSSTTSTEWDLVCDDKWMNQALATYFFFGVMIGSIFFGQLSDKLGRRPTLLVSLVCSTVLGFTSAFSTSYTMFAVSRALSGALLSGISIVTAALPIEWSDVKHRTFTGTVVSLSWSVGNMCLALLAYFIRDWRQLLIAVTAPCIVAIASWWIPESARWLLVKGKVKEAQKYLVNCAAINGKNTNSSKLDTKTLAKVTVSVASEKKASYLDLVKTPQLRKITLCSALFWFTVAFVYYGISFRISGFGLNLYLTHFIYSVIEVPAKIITFFVLDSIGRRNGQAWFLITTGALIGINTAIPLELTVLRTCIAVLAKGFSEAAFTTAFLYTAELFPTVLRQCGLGFTSFVCRIGSSLAPLVIMLEEVWGFLPPLIFASAGIISGISVFLLPETLNVRLPENISDVEEGRHLRSDTELKHLNLKNSGGSGLRTEAPSNGRTSQPQ</sequence>
<feature type="transmembrane region" description="Helical" evidence="6">
    <location>
        <begin position="20"/>
        <end position="41"/>
    </location>
</feature>
<name>A0A3P8UHU5_CYNSE</name>
<dbReference type="GeneTree" id="ENSGT00940000154922"/>
<reference evidence="8" key="2">
    <citation type="submission" date="2025-08" db="UniProtKB">
        <authorList>
            <consortium name="Ensembl"/>
        </authorList>
    </citation>
    <scope>IDENTIFICATION</scope>
</reference>
<feature type="transmembrane region" description="Helical" evidence="6">
    <location>
        <begin position="332"/>
        <end position="350"/>
    </location>
</feature>
<evidence type="ECO:0000259" key="7">
    <source>
        <dbReference type="PROSITE" id="PS50850"/>
    </source>
</evidence>
<dbReference type="GO" id="GO:0022857">
    <property type="term" value="F:transmembrane transporter activity"/>
    <property type="evidence" value="ECO:0007669"/>
    <property type="project" value="InterPro"/>
</dbReference>
<dbReference type="AlphaFoldDB" id="A0A3P8UHU5"/>
<feature type="transmembrane region" description="Helical" evidence="6">
    <location>
        <begin position="222"/>
        <end position="241"/>
    </location>
</feature>
<dbReference type="GO" id="GO:0016020">
    <property type="term" value="C:membrane"/>
    <property type="evidence" value="ECO:0007669"/>
    <property type="project" value="UniProtKB-SubCell"/>
</dbReference>
<reference evidence="8 9" key="1">
    <citation type="journal article" date="2014" name="Nat. Genet.">
        <title>Whole-genome sequence of a flatfish provides insights into ZW sex chromosome evolution and adaptation to a benthic lifestyle.</title>
        <authorList>
            <person name="Chen S."/>
            <person name="Zhang G."/>
            <person name="Shao C."/>
            <person name="Huang Q."/>
            <person name="Liu G."/>
            <person name="Zhang P."/>
            <person name="Song W."/>
            <person name="An N."/>
            <person name="Chalopin D."/>
            <person name="Volff J.N."/>
            <person name="Hong Y."/>
            <person name="Li Q."/>
            <person name="Sha Z."/>
            <person name="Zhou H."/>
            <person name="Xie M."/>
            <person name="Yu Q."/>
            <person name="Liu Y."/>
            <person name="Xiang H."/>
            <person name="Wang N."/>
            <person name="Wu K."/>
            <person name="Yang C."/>
            <person name="Zhou Q."/>
            <person name="Liao X."/>
            <person name="Yang L."/>
            <person name="Hu Q."/>
            <person name="Zhang J."/>
            <person name="Meng L."/>
            <person name="Jin L."/>
            <person name="Tian Y."/>
            <person name="Lian J."/>
            <person name="Yang J."/>
            <person name="Miao G."/>
            <person name="Liu S."/>
            <person name="Liang Z."/>
            <person name="Yan F."/>
            <person name="Li Y."/>
            <person name="Sun B."/>
            <person name="Zhang H."/>
            <person name="Zhang J."/>
            <person name="Zhu Y."/>
            <person name="Du M."/>
            <person name="Zhao Y."/>
            <person name="Schartl M."/>
            <person name="Tang Q."/>
            <person name="Wang J."/>
        </authorList>
    </citation>
    <scope>NUCLEOTIDE SEQUENCE</scope>
</reference>
<evidence type="ECO:0000313" key="8">
    <source>
        <dbReference type="Ensembl" id="ENSCSEP00000001409.1"/>
    </source>
</evidence>
<feature type="transmembrane region" description="Helical" evidence="6">
    <location>
        <begin position="362"/>
        <end position="381"/>
    </location>
</feature>
<evidence type="ECO:0000256" key="5">
    <source>
        <dbReference type="SAM" id="MobiDB-lite"/>
    </source>
</evidence>
<feature type="transmembrane region" description="Helical" evidence="6">
    <location>
        <begin position="129"/>
        <end position="150"/>
    </location>
</feature>